<accession>A0A2D0N6Y0</accession>
<evidence type="ECO:0000259" key="7">
    <source>
        <dbReference type="Pfam" id="PF08281"/>
    </source>
</evidence>
<dbReference type="Proteomes" id="UP000223913">
    <property type="component" value="Unassembled WGS sequence"/>
</dbReference>
<evidence type="ECO:0000256" key="5">
    <source>
        <dbReference type="ARBA" id="ARBA00023163"/>
    </source>
</evidence>
<dbReference type="Pfam" id="PF08281">
    <property type="entry name" value="Sigma70_r4_2"/>
    <property type="match status" value="1"/>
</dbReference>
<evidence type="ECO:0000256" key="2">
    <source>
        <dbReference type="ARBA" id="ARBA00023015"/>
    </source>
</evidence>
<keyword evidence="4" id="KW-0238">DNA-binding</keyword>
<evidence type="ECO:0000256" key="3">
    <source>
        <dbReference type="ARBA" id="ARBA00023082"/>
    </source>
</evidence>
<evidence type="ECO:0000313" key="9">
    <source>
        <dbReference type="Proteomes" id="UP000223913"/>
    </source>
</evidence>
<dbReference type="SUPFAM" id="SSF88946">
    <property type="entry name" value="Sigma2 domain of RNA polymerase sigma factors"/>
    <property type="match status" value="1"/>
</dbReference>
<dbReference type="GO" id="GO:0006352">
    <property type="term" value="P:DNA-templated transcription initiation"/>
    <property type="evidence" value="ECO:0007669"/>
    <property type="project" value="InterPro"/>
</dbReference>
<dbReference type="AlphaFoldDB" id="A0A2D0N6Y0"/>
<dbReference type="InterPro" id="IPR013324">
    <property type="entry name" value="RNA_pol_sigma_r3/r4-like"/>
</dbReference>
<dbReference type="GO" id="GO:0003677">
    <property type="term" value="F:DNA binding"/>
    <property type="evidence" value="ECO:0007669"/>
    <property type="project" value="UniProtKB-KW"/>
</dbReference>
<reference evidence="8 9" key="1">
    <citation type="submission" date="2017-10" db="EMBL/GenBank/DDBJ databases">
        <title>The draft genome sequence of Lewinella nigricans NBRC 102662.</title>
        <authorList>
            <person name="Wang K."/>
        </authorList>
    </citation>
    <scope>NUCLEOTIDE SEQUENCE [LARGE SCALE GENOMIC DNA]</scope>
    <source>
        <strain evidence="8 9">NBRC 102662</strain>
    </source>
</reference>
<sequence length="196" mass="23318">MKNHSLFVETPDHKLIRQAQSGNRSALNQLFGQWYPRVYNMAFRYFHDEDLAADVSQQTFVAIQKSLPQLRDPQAFKSWLFRTAINCCHTLARRRHRHQASMEVISLQPKRDQPVTPYQELDRKERSRIVLAALQEIPEEQREVIVMKEYEGLKFREIAEILQLSENTVKSRLYYGLKAMRKLLEDCRLHKDLLYE</sequence>
<evidence type="ECO:0000313" key="8">
    <source>
        <dbReference type="EMBL" id="PHN04292.1"/>
    </source>
</evidence>
<comment type="similarity">
    <text evidence="1">Belongs to the sigma-70 factor family. ECF subfamily.</text>
</comment>
<evidence type="ECO:0000256" key="4">
    <source>
        <dbReference type="ARBA" id="ARBA00023125"/>
    </source>
</evidence>
<feature type="domain" description="RNA polymerase sigma factor 70 region 4 type 2" evidence="7">
    <location>
        <begin position="128"/>
        <end position="180"/>
    </location>
</feature>
<dbReference type="InterPro" id="IPR014284">
    <property type="entry name" value="RNA_pol_sigma-70_dom"/>
</dbReference>
<name>A0A2D0N6Y0_FLAN2</name>
<evidence type="ECO:0000256" key="1">
    <source>
        <dbReference type="ARBA" id="ARBA00010641"/>
    </source>
</evidence>
<dbReference type="Gene3D" id="1.10.1740.10">
    <property type="match status" value="1"/>
</dbReference>
<keyword evidence="3" id="KW-0731">Sigma factor</keyword>
<dbReference type="NCBIfam" id="TIGR02937">
    <property type="entry name" value="sigma70-ECF"/>
    <property type="match status" value="1"/>
</dbReference>
<dbReference type="InterPro" id="IPR013325">
    <property type="entry name" value="RNA_pol_sigma_r2"/>
</dbReference>
<proteinExistence type="inferred from homology"/>
<dbReference type="Pfam" id="PF04542">
    <property type="entry name" value="Sigma70_r2"/>
    <property type="match status" value="1"/>
</dbReference>
<dbReference type="OrthoDB" id="9780326at2"/>
<keyword evidence="5" id="KW-0804">Transcription</keyword>
<dbReference type="SUPFAM" id="SSF88659">
    <property type="entry name" value="Sigma3 and sigma4 domains of RNA polymerase sigma factors"/>
    <property type="match status" value="1"/>
</dbReference>
<gene>
    <name evidence="8" type="ORF">CRP01_22275</name>
</gene>
<dbReference type="EMBL" id="PDUD01000026">
    <property type="protein sequence ID" value="PHN04292.1"/>
    <property type="molecule type" value="Genomic_DNA"/>
</dbReference>
<protein>
    <submittedName>
        <fullName evidence="8">RNA polymerase subunit sigma</fullName>
    </submittedName>
</protein>
<feature type="domain" description="RNA polymerase sigma-70 region 2" evidence="6">
    <location>
        <begin position="30"/>
        <end position="97"/>
    </location>
</feature>
<dbReference type="PANTHER" id="PTHR43133:SF8">
    <property type="entry name" value="RNA POLYMERASE SIGMA FACTOR HI_1459-RELATED"/>
    <property type="match status" value="1"/>
</dbReference>
<comment type="caution">
    <text evidence="8">The sequence shown here is derived from an EMBL/GenBank/DDBJ whole genome shotgun (WGS) entry which is preliminary data.</text>
</comment>
<dbReference type="CDD" id="cd06171">
    <property type="entry name" value="Sigma70_r4"/>
    <property type="match status" value="1"/>
</dbReference>
<dbReference type="InterPro" id="IPR036388">
    <property type="entry name" value="WH-like_DNA-bd_sf"/>
</dbReference>
<dbReference type="InterPro" id="IPR039425">
    <property type="entry name" value="RNA_pol_sigma-70-like"/>
</dbReference>
<evidence type="ECO:0000259" key="6">
    <source>
        <dbReference type="Pfam" id="PF04542"/>
    </source>
</evidence>
<dbReference type="GO" id="GO:0016987">
    <property type="term" value="F:sigma factor activity"/>
    <property type="evidence" value="ECO:0007669"/>
    <property type="project" value="UniProtKB-KW"/>
</dbReference>
<dbReference type="Gene3D" id="1.10.10.10">
    <property type="entry name" value="Winged helix-like DNA-binding domain superfamily/Winged helix DNA-binding domain"/>
    <property type="match status" value="1"/>
</dbReference>
<dbReference type="InterPro" id="IPR007627">
    <property type="entry name" value="RNA_pol_sigma70_r2"/>
</dbReference>
<dbReference type="InterPro" id="IPR013249">
    <property type="entry name" value="RNA_pol_sigma70_r4_t2"/>
</dbReference>
<organism evidence="8 9">
    <name type="scientific">Flavilitoribacter nigricans (strain ATCC 23147 / DSM 23189 / NBRC 102662 / NCIMB 1420 / SS-2)</name>
    <name type="common">Lewinella nigricans</name>
    <dbReference type="NCBI Taxonomy" id="1122177"/>
    <lineage>
        <taxon>Bacteria</taxon>
        <taxon>Pseudomonadati</taxon>
        <taxon>Bacteroidota</taxon>
        <taxon>Saprospiria</taxon>
        <taxon>Saprospirales</taxon>
        <taxon>Lewinellaceae</taxon>
        <taxon>Flavilitoribacter</taxon>
    </lineage>
</organism>
<dbReference type="PANTHER" id="PTHR43133">
    <property type="entry name" value="RNA POLYMERASE ECF-TYPE SIGMA FACTO"/>
    <property type="match status" value="1"/>
</dbReference>
<keyword evidence="2" id="KW-0805">Transcription regulation</keyword>
<keyword evidence="9" id="KW-1185">Reference proteome</keyword>